<protein>
    <submittedName>
        <fullName evidence="1">Uncharacterized protein</fullName>
    </submittedName>
</protein>
<accession>A0AAF0TDL3</accession>
<name>A0AAF0TDL3_SOLVR</name>
<evidence type="ECO:0000313" key="2">
    <source>
        <dbReference type="Proteomes" id="UP001234989"/>
    </source>
</evidence>
<reference evidence="1" key="1">
    <citation type="submission" date="2023-08" db="EMBL/GenBank/DDBJ databases">
        <title>A de novo genome assembly of Solanum verrucosum Schlechtendal, a Mexican diploid species geographically isolated from the other diploid A-genome species in potato relatives.</title>
        <authorList>
            <person name="Hosaka K."/>
        </authorList>
    </citation>
    <scope>NUCLEOTIDE SEQUENCE</scope>
    <source>
        <tissue evidence="1">Young leaves</tissue>
    </source>
</reference>
<dbReference type="EMBL" id="CP133612">
    <property type="protein sequence ID" value="WMV09370.1"/>
    <property type="molecule type" value="Genomic_DNA"/>
</dbReference>
<proteinExistence type="predicted"/>
<dbReference type="PANTHER" id="PTHR33063:SF13">
    <property type="entry name" value="OS02G0583500 PROTEIN"/>
    <property type="match status" value="1"/>
</dbReference>
<dbReference type="AlphaFoldDB" id="A0AAF0TDL3"/>
<feature type="non-terminal residue" evidence="1">
    <location>
        <position position="1"/>
    </location>
</feature>
<dbReference type="Proteomes" id="UP001234989">
    <property type="component" value="Chromosome 1"/>
</dbReference>
<evidence type="ECO:0000313" key="1">
    <source>
        <dbReference type="EMBL" id="WMV09370.1"/>
    </source>
</evidence>
<organism evidence="1 2">
    <name type="scientific">Solanum verrucosum</name>
    <dbReference type="NCBI Taxonomy" id="315347"/>
    <lineage>
        <taxon>Eukaryota</taxon>
        <taxon>Viridiplantae</taxon>
        <taxon>Streptophyta</taxon>
        <taxon>Embryophyta</taxon>
        <taxon>Tracheophyta</taxon>
        <taxon>Spermatophyta</taxon>
        <taxon>Magnoliopsida</taxon>
        <taxon>eudicotyledons</taxon>
        <taxon>Gunneridae</taxon>
        <taxon>Pentapetalae</taxon>
        <taxon>asterids</taxon>
        <taxon>lamiids</taxon>
        <taxon>Solanales</taxon>
        <taxon>Solanaceae</taxon>
        <taxon>Solanoideae</taxon>
        <taxon>Solaneae</taxon>
        <taxon>Solanum</taxon>
    </lineage>
</organism>
<sequence>EDVSISKNTLTGENVSATQFIDEPNKCTFASTTDNISRIRKGRRKAREEGLKKIKRSLRENVVVEIPNGKGRPVKVIQSAKLSDELGIIAQNFLTLPNKRKELTIEEKDDVARAEIDEHKPEWIEPDRIEFYKNSHYLSDKGWSSQEAETDYVRKHILE</sequence>
<keyword evidence="2" id="KW-1185">Reference proteome</keyword>
<gene>
    <name evidence="1" type="ORF">MTR67_002755</name>
</gene>
<dbReference type="PANTHER" id="PTHR33063">
    <property type="entry name" value="OS02G0583500 PROTEIN"/>
    <property type="match status" value="1"/>
</dbReference>